<gene>
    <name evidence="2" type="ORF">FMOSSE_LOCUS3109</name>
</gene>
<reference evidence="2" key="1">
    <citation type="submission" date="2021-06" db="EMBL/GenBank/DDBJ databases">
        <authorList>
            <person name="Kallberg Y."/>
            <person name="Tangrot J."/>
            <person name="Rosling A."/>
        </authorList>
    </citation>
    <scope>NUCLEOTIDE SEQUENCE</scope>
    <source>
        <strain evidence="2">87-6 pot B 2015</strain>
    </source>
</reference>
<proteinExistence type="predicted"/>
<dbReference type="Proteomes" id="UP000789375">
    <property type="component" value="Unassembled WGS sequence"/>
</dbReference>
<dbReference type="PANTHER" id="PTHR33604">
    <property type="entry name" value="OSJNBA0004B13.7 PROTEIN"/>
    <property type="match status" value="1"/>
</dbReference>
<dbReference type="SUPFAM" id="SSF53448">
    <property type="entry name" value="Nucleotide-diphospho-sugar transferases"/>
    <property type="match status" value="1"/>
</dbReference>
<sequence>MTRERSPFLLSYQKQVQTTWLSLRLISFPKLIRVFTIFTAIIILIFITLLSLYENTDLLIDGEKQGLGLQPIFCQLSSHKNVNIHVIVTGQGRGLSKAGLKNFINEKNSSCEVSIYDLDIKTNNKIGVLELVFQATSHFLNQIQPDVLLYIKDSENYAIRGIDSALLAASSLGVTGISVPIEDAEHLIWLAHLPIEALKHWNTPKVQVQVITQDRPDSLARLVRSLKSSHFFGDEISLTINMDRGADPVTKEYCRTLEWPFGQKNIRHRIVQGGLMAAVVESYYPKDDHDYTVLLEDDVELSPYFYTWTKYAILKYRYGPDRVHSSRMYGISYYGSKINELYPPGRRPFDPAIFLEGTNFPFRTPYLWQVPCSWGAVYFPEVWREFHDYFPARLQDLSGLNLQNITVPETRSNRWKKSWKKFLIELIYLRGYVMLYPNYENFMSFSTNHAEAGTHIHLVEGKPRPNDIFGVPLMEEDVVLSGLPGGRLPNFTDLPTLDLIGNVVPREELIQRGRSLQSEVSLCPPSESDELTFDPKDILCVNEERRQIAMDENEASKELSKKLHTAVKFIANHTLDSNDEMEVDPERLLNIVLEIYNSSSISPSIVDLPTPTQTSAVEIKILHDDELVTEPQVTQTMELSHVTPKVQK</sequence>
<keyword evidence="1" id="KW-1133">Transmembrane helix</keyword>
<dbReference type="InterPro" id="IPR029044">
    <property type="entry name" value="Nucleotide-diphossugar_trans"/>
</dbReference>
<name>A0A9N8WFK7_FUNMO</name>
<protein>
    <submittedName>
        <fullName evidence="2">5041_t:CDS:1</fullName>
    </submittedName>
</protein>
<dbReference type="Gene3D" id="3.90.550.10">
    <property type="entry name" value="Spore Coat Polysaccharide Biosynthesis Protein SpsA, Chain A"/>
    <property type="match status" value="1"/>
</dbReference>
<dbReference type="EMBL" id="CAJVPP010000438">
    <property type="protein sequence ID" value="CAG8482666.1"/>
    <property type="molecule type" value="Genomic_DNA"/>
</dbReference>
<evidence type="ECO:0000313" key="3">
    <source>
        <dbReference type="Proteomes" id="UP000789375"/>
    </source>
</evidence>
<evidence type="ECO:0000256" key="1">
    <source>
        <dbReference type="SAM" id="Phobius"/>
    </source>
</evidence>
<keyword evidence="1" id="KW-0812">Transmembrane</keyword>
<feature type="transmembrane region" description="Helical" evidence="1">
    <location>
        <begin position="31"/>
        <end position="53"/>
    </location>
</feature>
<evidence type="ECO:0000313" key="2">
    <source>
        <dbReference type="EMBL" id="CAG8482666.1"/>
    </source>
</evidence>
<keyword evidence="1" id="KW-0472">Membrane</keyword>
<dbReference type="AlphaFoldDB" id="A0A9N8WFK7"/>
<organism evidence="2 3">
    <name type="scientific">Funneliformis mosseae</name>
    <name type="common">Endomycorrhizal fungus</name>
    <name type="synonym">Glomus mosseae</name>
    <dbReference type="NCBI Taxonomy" id="27381"/>
    <lineage>
        <taxon>Eukaryota</taxon>
        <taxon>Fungi</taxon>
        <taxon>Fungi incertae sedis</taxon>
        <taxon>Mucoromycota</taxon>
        <taxon>Glomeromycotina</taxon>
        <taxon>Glomeromycetes</taxon>
        <taxon>Glomerales</taxon>
        <taxon>Glomeraceae</taxon>
        <taxon>Funneliformis</taxon>
    </lineage>
</organism>
<comment type="caution">
    <text evidence="2">The sequence shown here is derived from an EMBL/GenBank/DDBJ whole genome shotgun (WGS) entry which is preliminary data.</text>
</comment>
<accession>A0A9N8WFK7</accession>
<keyword evidence="3" id="KW-1185">Reference proteome</keyword>
<dbReference type="PANTHER" id="PTHR33604:SF3">
    <property type="entry name" value="OSJNBA0004B13.7 PROTEIN"/>
    <property type="match status" value="1"/>
</dbReference>